<dbReference type="AlphaFoldDB" id="A9NX22"/>
<organism evidence="1">
    <name type="scientific">Picea sitchensis</name>
    <name type="common">Sitka spruce</name>
    <name type="synonym">Pinus sitchensis</name>
    <dbReference type="NCBI Taxonomy" id="3332"/>
    <lineage>
        <taxon>Eukaryota</taxon>
        <taxon>Viridiplantae</taxon>
        <taxon>Streptophyta</taxon>
        <taxon>Embryophyta</taxon>
        <taxon>Tracheophyta</taxon>
        <taxon>Spermatophyta</taxon>
        <taxon>Pinopsida</taxon>
        <taxon>Pinidae</taxon>
        <taxon>Conifers I</taxon>
        <taxon>Pinales</taxon>
        <taxon>Pinaceae</taxon>
        <taxon>Picea</taxon>
    </lineage>
</organism>
<proteinExistence type="evidence at transcript level"/>
<accession>A9NX22</accession>
<protein>
    <submittedName>
        <fullName evidence="1">Uncharacterized protein</fullName>
    </submittedName>
</protein>
<name>A9NX22_PICSI</name>
<dbReference type="EMBL" id="EF085887">
    <property type="protein sequence ID" value="ABK25183.1"/>
    <property type="molecule type" value="mRNA"/>
</dbReference>
<evidence type="ECO:0000313" key="1">
    <source>
        <dbReference type="EMBL" id="ABK25183.1"/>
    </source>
</evidence>
<reference evidence="1" key="1">
    <citation type="journal article" date="2008" name="BMC Genomics">
        <title>A conifer genomics resource of 200,000 spruce (Picea spp.) ESTs and 6,464 high-quality, sequence-finished full-length cDNAs for Sitka spruce (Picea sitchensis).</title>
        <authorList>
            <person name="Ralph S.G."/>
            <person name="Chun H.J."/>
            <person name="Kolosova N."/>
            <person name="Cooper D."/>
            <person name="Oddy C."/>
            <person name="Ritland C.E."/>
            <person name="Kirkpatrick R."/>
            <person name="Moore R."/>
            <person name="Barber S."/>
            <person name="Holt R.A."/>
            <person name="Jones S.J."/>
            <person name="Marra M.A."/>
            <person name="Douglas C.J."/>
            <person name="Ritland K."/>
            <person name="Bohlmann J."/>
        </authorList>
    </citation>
    <scope>NUCLEOTIDE SEQUENCE</scope>
    <source>
        <tissue evidence="1">Bark</tissue>
    </source>
</reference>
<sequence length="86" mass="10073">MPKPGNLLVNVNNETFSNCKRPKHLTTQVTSFRNPNSVKAWSNCPLFLWSCYGCLQWIKSWYYAFYSICRPFLVDFGSFKLTFCLC</sequence>